<evidence type="ECO:0000259" key="1">
    <source>
        <dbReference type="Pfam" id="PF01636"/>
    </source>
</evidence>
<dbReference type="InterPro" id="IPR002575">
    <property type="entry name" value="Aminoglycoside_PTrfase"/>
</dbReference>
<evidence type="ECO:0000313" key="2">
    <source>
        <dbReference type="EMBL" id="MDA7423452.1"/>
    </source>
</evidence>
<reference evidence="2 3" key="1">
    <citation type="submission" date="2023-01" db="EMBL/GenBank/DDBJ databases">
        <title>Thalassococcus onchidii sp. nov., isolated from a marine invertebrate from the South China Sea.</title>
        <authorList>
            <person name="Xu S."/>
            <person name="Liu Z."/>
            <person name="Xu Y."/>
        </authorList>
    </citation>
    <scope>NUCLEOTIDE SEQUENCE [LARGE SCALE GENOMIC DNA]</scope>
    <source>
        <strain evidence="2 3">KCTC 32084</strain>
    </source>
</reference>
<dbReference type="RefSeq" id="WP_271430804.1">
    <property type="nucleotide sequence ID" value="NZ_JAQIOY010000001.1"/>
</dbReference>
<sequence length="316" mass="35127">MDALATEAMGLWPELASQMGEDPGSWTAKVIAKRSDSRVQMVVLSLNKADQRLVLKWQKSPIATEDFAKSIHVQIQAAEVFETGVPAVHAIDLERQACVMDFAGGLPLAVAIQNGKPEEKLQQAGQWLDRFHRTGLAEPRVFQPKYTINYLRQILTEINQGIRTVLDRSQFEQCAAALIDRQPVFEGRVTQAATPHGDLHMRNLIMGEVVTGIDFRGGNPVPVGHDIGRLLADVAILRADHATVPPGQVLPSPLMDAFFAGYTLVGPEDPSVQLLMRHRFLAEWWGLPADIDRLSMAQFRRWQGIQSLYPRIFPAV</sequence>
<organism evidence="2 3">
    <name type="scientific">Thalassococcus lentus</name>
    <dbReference type="NCBI Taxonomy" id="1210524"/>
    <lineage>
        <taxon>Bacteria</taxon>
        <taxon>Pseudomonadati</taxon>
        <taxon>Pseudomonadota</taxon>
        <taxon>Alphaproteobacteria</taxon>
        <taxon>Rhodobacterales</taxon>
        <taxon>Roseobacteraceae</taxon>
        <taxon>Thalassococcus</taxon>
    </lineage>
</organism>
<dbReference type="Proteomes" id="UP001210720">
    <property type="component" value="Unassembled WGS sequence"/>
</dbReference>
<proteinExistence type="predicted"/>
<dbReference type="EMBL" id="JAQIOY010000001">
    <property type="protein sequence ID" value="MDA7423452.1"/>
    <property type="molecule type" value="Genomic_DNA"/>
</dbReference>
<protein>
    <submittedName>
        <fullName evidence="2">Phosphotransferase</fullName>
    </submittedName>
</protein>
<gene>
    <name evidence="2" type="ORF">PFY00_01810</name>
</gene>
<keyword evidence="3" id="KW-1185">Reference proteome</keyword>
<comment type="caution">
    <text evidence="2">The sequence shown here is derived from an EMBL/GenBank/DDBJ whole genome shotgun (WGS) entry which is preliminary data.</text>
</comment>
<dbReference type="SUPFAM" id="SSF56112">
    <property type="entry name" value="Protein kinase-like (PK-like)"/>
    <property type="match status" value="1"/>
</dbReference>
<accession>A0ABT4XNH0</accession>
<evidence type="ECO:0000313" key="3">
    <source>
        <dbReference type="Proteomes" id="UP001210720"/>
    </source>
</evidence>
<dbReference type="Pfam" id="PF01636">
    <property type="entry name" value="APH"/>
    <property type="match status" value="1"/>
</dbReference>
<feature type="domain" description="Aminoglycoside phosphotransferase" evidence="1">
    <location>
        <begin position="51"/>
        <end position="233"/>
    </location>
</feature>
<name>A0ABT4XNH0_9RHOB</name>
<dbReference type="InterPro" id="IPR011009">
    <property type="entry name" value="Kinase-like_dom_sf"/>
</dbReference>